<dbReference type="Pfam" id="PF00106">
    <property type="entry name" value="adh_short"/>
    <property type="match status" value="1"/>
</dbReference>
<dbReference type="OrthoDB" id="37659at2759"/>
<dbReference type="KEGG" id="chig:CH63R_14368"/>
<protein>
    <submittedName>
        <fullName evidence="3">Short-chain dehydrogenase reductase family</fullName>
    </submittedName>
</protein>
<dbReference type="Proteomes" id="UP000092177">
    <property type="component" value="Chromosome 10"/>
</dbReference>
<keyword evidence="2" id="KW-0560">Oxidoreductase</keyword>
<evidence type="ECO:0000313" key="4">
    <source>
        <dbReference type="Proteomes" id="UP000092177"/>
    </source>
</evidence>
<dbReference type="VEuPathDB" id="FungiDB:CH63R_14368"/>
<comment type="similarity">
    <text evidence="1">Belongs to the short-chain dehydrogenases/reductases (SDR) family.</text>
</comment>
<dbReference type="PANTHER" id="PTHR43669:SF15">
    <property type="entry name" value="OXIDOREDUCTASE, SHORT-CHAIN DEHYDROGENASE_REDUCTASE FAMILY (AFU_ORTHOLOGUE AFUA_1G01330)"/>
    <property type="match status" value="1"/>
</dbReference>
<dbReference type="PANTHER" id="PTHR43669">
    <property type="entry name" value="5-KETO-D-GLUCONATE 5-REDUCTASE"/>
    <property type="match status" value="1"/>
</dbReference>
<evidence type="ECO:0000256" key="2">
    <source>
        <dbReference type="ARBA" id="ARBA00023002"/>
    </source>
</evidence>
<keyword evidence="4" id="KW-1185">Reference proteome</keyword>
<reference evidence="4" key="1">
    <citation type="journal article" date="2017" name="BMC Genomics">
        <title>Gapless genome assembly of Colletotrichum higginsianum reveals chromosome structure and association of transposable elements with secondary metabolite gene clusters.</title>
        <authorList>
            <person name="Dallery J.-F."/>
            <person name="Lapalu N."/>
            <person name="Zampounis A."/>
            <person name="Pigne S."/>
            <person name="Luyten I."/>
            <person name="Amselem J."/>
            <person name="Wittenberg A.H.J."/>
            <person name="Zhou S."/>
            <person name="de Queiroz M.V."/>
            <person name="Robin G.P."/>
            <person name="Auger A."/>
            <person name="Hainaut M."/>
            <person name="Henrissat B."/>
            <person name="Kim K.-T."/>
            <person name="Lee Y.-H."/>
            <person name="Lespinet O."/>
            <person name="Schwartz D.C."/>
            <person name="Thon M.R."/>
            <person name="O'Connell R.J."/>
        </authorList>
    </citation>
    <scope>NUCLEOTIDE SEQUENCE [LARGE SCALE GENOMIC DNA]</scope>
    <source>
        <strain evidence="4">IMI 349063</strain>
    </source>
</reference>
<dbReference type="GO" id="GO:0016491">
    <property type="term" value="F:oxidoreductase activity"/>
    <property type="evidence" value="ECO:0007669"/>
    <property type="project" value="UniProtKB-KW"/>
</dbReference>
<dbReference type="AlphaFoldDB" id="A0A1B7XTQ1"/>
<dbReference type="EMBL" id="LTAN01000010">
    <property type="protein sequence ID" value="OBR03142.1"/>
    <property type="molecule type" value="Genomic_DNA"/>
</dbReference>
<name>A0A1B7XTQ1_COLHI</name>
<dbReference type="Gene3D" id="3.40.50.720">
    <property type="entry name" value="NAD(P)-binding Rossmann-like Domain"/>
    <property type="match status" value="1"/>
</dbReference>
<dbReference type="InterPro" id="IPR002347">
    <property type="entry name" value="SDR_fam"/>
</dbReference>
<dbReference type="GeneID" id="28873449"/>
<dbReference type="SUPFAM" id="SSF51735">
    <property type="entry name" value="NAD(P)-binding Rossmann-fold domains"/>
    <property type="match status" value="1"/>
</dbReference>
<organism evidence="3 4">
    <name type="scientific">Colletotrichum higginsianum (strain IMI 349063)</name>
    <name type="common">Crucifer anthracnose fungus</name>
    <dbReference type="NCBI Taxonomy" id="759273"/>
    <lineage>
        <taxon>Eukaryota</taxon>
        <taxon>Fungi</taxon>
        <taxon>Dikarya</taxon>
        <taxon>Ascomycota</taxon>
        <taxon>Pezizomycotina</taxon>
        <taxon>Sordariomycetes</taxon>
        <taxon>Hypocreomycetidae</taxon>
        <taxon>Glomerellales</taxon>
        <taxon>Glomerellaceae</taxon>
        <taxon>Colletotrichum</taxon>
        <taxon>Colletotrichum destructivum species complex</taxon>
    </lineage>
</organism>
<gene>
    <name evidence="3" type="ORF">CH63R_14368</name>
</gene>
<evidence type="ECO:0000256" key="1">
    <source>
        <dbReference type="ARBA" id="ARBA00006484"/>
    </source>
</evidence>
<evidence type="ECO:0000313" key="3">
    <source>
        <dbReference type="EMBL" id="OBR03142.1"/>
    </source>
</evidence>
<dbReference type="PRINTS" id="PR00081">
    <property type="entry name" value="GDHRDH"/>
</dbReference>
<dbReference type="RefSeq" id="XP_018151660.1">
    <property type="nucleotide sequence ID" value="XM_018309342.1"/>
</dbReference>
<comment type="caution">
    <text evidence="3">The sequence shown here is derived from an EMBL/GenBank/DDBJ whole genome shotgun (WGS) entry which is preliminary data.</text>
</comment>
<sequence>MSFPYKSVLIVGATSGIGAGMADKLVGVGAKVIAVGRRQDRLDSFVEKHGDPSKAAAIRFDVTDTEGMDAFVQRVLTEHPDLDCVFLNSGVQSMTRLSRPAEFDLAAFHNEINVNFSSLVNLMIKFLPHLQAKTTPTGLIVTGTHLGVVPAVTLAAYSASKAALTSFVDCLREQNLHKPTKIVEIYPPVVQSELHDYAGPRGRTYGMPLDEFTERAYAELLTGDELIVIDSIAIEPRETYMKLVEERRRIFTKLSGVMLKHFEL</sequence>
<proteinExistence type="inferred from homology"/>
<dbReference type="InterPro" id="IPR036291">
    <property type="entry name" value="NAD(P)-bd_dom_sf"/>
</dbReference>
<accession>A0A1B7XTQ1</accession>